<dbReference type="EMBL" id="CM042890">
    <property type="protein sequence ID" value="KAI4312813.1"/>
    <property type="molecule type" value="Genomic_DNA"/>
</dbReference>
<evidence type="ECO:0000313" key="2">
    <source>
        <dbReference type="Proteomes" id="UP001057402"/>
    </source>
</evidence>
<keyword evidence="2" id="KW-1185">Reference proteome</keyword>
<protein>
    <submittedName>
        <fullName evidence="1">Uncharacterized protein</fullName>
    </submittedName>
</protein>
<organism evidence="1 2">
    <name type="scientific">Melastoma candidum</name>
    <dbReference type="NCBI Taxonomy" id="119954"/>
    <lineage>
        <taxon>Eukaryota</taxon>
        <taxon>Viridiplantae</taxon>
        <taxon>Streptophyta</taxon>
        <taxon>Embryophyta</taxon>
        <taxon>Tracheophyta</taxon>
        <taxon>Spermatophyta</taxon>
        <taxon>Magnoliopsida</taxon>
        <taxon>eudicotyledons</taxon>
        <taxon>Gunneridae</taxon>
        <taxon>Pentapetalae</taxon>
        <taxon>rosids</taxon>
        <taxon>malvids</taxon>
        <taxon>Myrtales</taxon>
        <taxon>Melastomataceae</taxon>
        <taxon>Melastomatoideae</taxon>
        <taxon>Melastomateae</taxon>
        <taxon>Melastoma</taxon>
    </lineage>
</organism>
<accession>A0ACB9LNZ5</accession>
<proteinExistence type="predicted"/>
<evidence type="ECO:0000313" key="1">
    <source>
        <dbReference type="EMBL" id="KAI4312813.1"/>
    </source>
</evidence>
<name>A0ACB9LNZ5_9MYRT</name>
<reference evidence="2" key="1">
    <citation type="journal article" date="2023" name="Front. Plant Sci.">
        <title>Chromosomal-level genome assembly of Melastoma candidum provides insights into trichome evolution.</title>
        <authorList>
            <person name="Zhong Y."/>
            <person name="Wu W."/>
            <person name="Sun C."/>
            <person name="Zou P."/>
            <person name="Liu Y."/>
            <person name="Dai S."/>
            <person name="Zhou R."/>
        </authorList>
    </citation>
    <scope>NUCLEOTIDE SEQUENCE [LARGE SCALE GENOMIC DNA]</scope>
</reference>
<gene>
    <name evidence="1" type="ORF">MLD38_037604</name>
</gene>
<dbReference type="Proteomes" id="UP001057402">
    <property type="component" value="Chromosome 11"/>
</dbReference>
<sequence length="221" mass="24188">MVAGGGVVLLREAPGKVVRREDVDLRRLGDVARSGSGRWESWERCQAEGRRKGGGKPPWGFAAGCRRDTGESWCVWPLLTGRLAAAGGLRQGEFAGVFRDAVPEEARQRDSSQGARSAGGDCRRGGVAAGSCREQKILDLRLCLYKRLVATEVSVAGAEKDWCRSRRRVSWLGMLLVRLWRCLESCFAAAMGELVRRCLWAAGEYVAAKSSDASEEELRSL</sequence>
<comment type="caution">
    <text evidence="1">The sequence shown here is derived from an EMBL/GenBank/DDBJ whole genome shotgun (WGS) entry which is preliminary data.</text>
</comment>